<feature type="domain" description="Reverse transcriptase" evidence="9">
    <location>
        <begin position="398"/>
        <end position="521"/>
    </location>
</feature>
<feature type="compositionally biased region" description="Polar residues" evidence="8">
    <location>
        <begin position="153"/>
        <end position="174"/>
    </location>
</feature>
<dbReference type="Pfam" id="PF03732">
    <property type="entry name" value="Retrotrans_gag"/>
    <property type="match status" value="1"/>
</dbReference>
<evidence type="ECO:0000256" key="3">
    <source>
        <dbReference type="ARBA" id="ARBA00022695"/>
    </source>
</evidence>
<feature type="region of interest" description="Disordered" evidence="8">
    <location>
        <begin position="207"/>
        <end position="241"/>
    </location>
</feature>
<dbReference type="PANTHER" id="PTHR37984:SF5">
    <property type="entry name" value="PROTEIN NYNRIN-LIKE"/>
    <property type="match status" value="1"/>
</dbReference>
<evidence type="ECO:0000256" key="6">
    <source>
        <dbReference type="ARBA" id="ARBA00022801"/>
    </source>
</evidence>
<dbReference type="InterPro" id="IPR000477">
    <property type="entry name" value="RT_dom"/>
</dbReference>
<dbReference type="Pfam" id="PF24626">
    <property type="entry name" value="SH3_Tf2-1"/>
    <property type="match status" value="1"/>
</dbReference>
<name>A0ABQ7WDP0_SOLTU</name>
<dbReference type="InterPro" id="IPR050951">
    <property type="entry name" value="Retrovirus_Pol_polyprotein"/>
</dbReference>
<dbReference type="InterPro" id="IPR005162">
    <property type="entry name" value="Retrotrans_gag_dom"/>
</dbReference>
<keyword evidence="6" id="KW-0378">Hydrolase</keyword>
<dbReference type="InterPro" id="IPR012337">
    <property type="entry name" value="RNaseH-like_sf"/>
</dbReference>
<evidence type="ECO:0000313" key="14">
    <source>
        <dbReference type="Proteomes" id="UP000826656"/>
    </source>
</evidence>
<dbReference type="InterPro" id="IPR021109">
    <property type="entry name" value="Peptidase_aspartic_dom_sf"/>
</dbReference>
<dbReference type="Gene3D" id="1.10.340.70">
    <property type="match status" value="1"/>
</dbReference>
<dbReference type="EC" id="2.7.7.49" evidence="1"/>
<feature type="region of interest" description="Disordered" evidence="8">
    <location>
        <begin position="134"/>
        <end position="174"/>
    </location>
</feature>
<evidence type="ECO:0000313" key="13">
    <source>
        <dbReference type="EMBL" id="KAH0778836.1"/>
    </source>
</evidence>
<evidence type="ECO:0000259" key="11">
    <source>
        <dbReference type="Pfam" id="PF17917"/>
    </source>
</evidence>
<proteinExistence type="predicted"/>
<keyword evidence="5" id="KW-0255">Endonuclease</keyword>
<evidence type="ECO:0000256" key="5">
    <source>
        <dbReference type="ARBA" id="ARBA00022759"/>
    </source>
</evidence>
<dbReference type="CDD" id="cd00303">
    <property type="entry name" value="retropepsin_like"/>
    <property type="match status" value="1"/>
</dbReference>
<dbReference type="Pfam" id="PF17917">
    <property type="entry name" value="RT_RNaseH"/>
    <property type="match status" value="1"/>
</dbReference>
<dbReference type="PANTHER" id="PTHR37984">
    <property type="entry name" value="PROTEIN CBG26694"/>
    <property type="match status" value="1"/>
</dbReference>
<evidence type="ECO:0000256" key="1">
    <source>
        <dbReference type="ARBA" id="ARBA00012493"/>
    </source>
</evidence>
<dbReference type="Pfam" id="PF08284">
    <property type="entry name" value="RVP_2"/>
    <property type="match status" value="1"/>
</dbReference>
<evidence type="ECO:0000259" key="12">
    <source>
        <dbReference type="Pfam" id="PF24626"/>
    </source>
</evidence>
<evidence type="ECO:0000259" key="9">
    <source>
        <dbReference type="Pfam" id="PF00078"/>
    </source>
</evidence>
<evidence type="ECO:0000256" key="2">
    <source>
        <dbReference type="ARBA" id="ARBA00022679"/>
    </source>
</evidence>
<keyword evidence="2" id="KW-0808">Transferase</keyword>
<dbReference type="Pfam" id="PF00078">
    <property type="entry name" value="RVT_1"/>
    <property type="match status" value="1"/>
</dbReference>
<dbReference type="InterPro" id="IPR043128">
    <property type="entry name" value="Rev_trsase/Diguanyl_cyclase"/>
</dbReference>
<comment type="caution">
    <text evidence="13">The sequence shown here is derived from an EMBL/GenBank/DDBJ whole genome shotgun (WGS) entry which is preliminary data.</text>
</comment>
<keyword evidence="4" id="KW-0540">Nuclease</keyword>
<evidence type="ECO:0000256" key="8">
    <source>
        <dbReference type="SAM" id="MobiDB-lite"/>
    </source>
</evidence>
<sequence>MHVPDIERVELATYQLKGVARIWFDLWKKGRAEGEPILRWAMFESAIIGSLFPHELREEKVREFLTLNKESMSVHENSLKFIQLFCYALEMVADMRSRMSLFVVELSCLSGKEGKAAMLIVDMDIARVMIHVHQHKGPAPSSASAPAPRNRGDFNNQNSQNFRARPAQSQCNVAQGDNGTHACAKCGRIRDGSTFYFKCGQNNHFMKESPKNRQGNGNGGNTAQASSVAPLDRAASRGATSGVGGGANRLYAITSRQEQEDSPDVFIGIIKVFNFDVNALLDSGSSLSFVTLYVAMNFDVLPEKLLEPFNISTHVGESILVERVYHYCTIYANHKSIMAHLVELDMVDFDVILGMDWLHACYTSIDCRTRVVKFQFPNEPVIEWKSSSVVPKGCFILYLKGATCFSKINLRSGYHQLRVSESDIPKTPFNTHYYHYEFLVMSFGLTNAPTTFMVLMNRVFKPYLNMFVIVFIDDILIYSRNEEDHVSHLKVALQALKDKELYAKFSNCKFWRESVVFLGHIVSGDGIRVDTQKIEVVQNCPRPTSPTDIRSFLGLSRYYRRFCYTPSLHPGRDWLSRTIVGPKRTLGLARLLVEDLLNRNFLSLSEVLQKLSGIEKTVDYYPSIDLTRGQIKVHEKNYPTHDIELVVVVFSLKIWRHYFYGFHVDVFTDHKSLQYVFSKANVVVDALIRLSMGSTAYVEEDKKELAKDVHRLSEVKEKQHQDPILLELYANVHKQKEMVFEQGGDGVLRYQGRLCVPKVDEIQERIMEEAHSSRYSIHPGSTKMYRDLREVEHQRRGGMAQNIEILEWKWEMINMDFITTLSRGAQFTAQFWKSFQKGSGSKVNLSTDFHPNTNGQAERTIKTFKYMLMACVIDFKGRRCRSPIGWFEVGEAGLIGLDLVHQAMEKVRFIQERLKTAQSRQKSYTDVRKRDLEFEVDDCVYLKVSPMKGVMRFCKKGKLSPWYIGPYRISKRIGNVAYELELPQEIAIVHPIFHISMLKKCMGDPSLIIPTEDICIKDSLSYEAIPVQILDRQVRKLRTKEVA</sequence>
<keyword evidence="3" id="KW-0548">Nucleotidyltransferase</keyword>
<dbReference type="Gene3D" id="3.30.70.270">
    <property type="match status" value="2"/>
</dbReference>
<feature type="compositionally biased region" description="Low complexity" evidence="8">
    <location>
        <begin position="138"/>
        <end position="148"/>
    </location>
</feature>
<evidence type="ECO:0000256" key="7">
    <source>
        <dbReference type="ARBA" id="ARBA00022918"/>
    </source>
</evidence>
<dbReference type="InterPro" id="IPR056924">
    <property type="entry name" value="SH3_Tf2-1"/>
</dbReference>
<feature type="domain" description="Retrotransposon gag" evidence="10">
    <location>
        <begin position="11"/>
        <end position="102"/>
    </location>
</feature>
<organism evidence="13 14">
    <name type="scientific">Solanum tuberosum</name>
    <name type="common">Potato</name>
    <dbReference type="NCBI Taxonomy" id="4113"/>
    <lineage>
        <taxon>Eukaryota</taxon>
        <taxon>Viridiplantae</taxon>
        <taxon>Streptophyta</taxon>
        <taxon>Embryophyta</taxon>
        <taxon>Tracheophyta</taxon>
        <taxon>Spermatophyta</taxon>
        <taxon>Magnoliopsida</taxon>
        <taxon>eudicotyledons</taxon>
        <taxon>Gunneridae</taxon>
        <taxon>Pentapetalae</taxon>
        <taxon>asterids</taxon>
        <taxon>lamiids</taxon>
        <taxon>Solanales</taxon>
        <taxon>Solanaceae</taxon>
        <taxon>Solanoideae</taxon>
        <taxon>Solaneae</taxon>
        <taxon>Solanum</taxon>
    </lineage>
</organism>
<evidence type="ECO:0000256" key="4">
    <source>
        <dbReference type="ARBA" id="ARBA00022722"/>
    </source>
</evidence>
<dbReference type="Proteomes" id="UP000826656">
    <property type="component" value="Unassembled WGS sequence"/>
</dbReference>
<dbReference type="Gene3D" id="3.30.420.10">
    <property type="entry name" value="Ribonuclease H-like superfamily/Ribonuclease H"/>
    <property type="match status" value="1"/>
</dbReference>
<feature type="domain" description="Reverse transcriptase RNase H-like" evidence="11">
    <location>
        <begin position="629"/>
        <end position="688"/>
    </location>
</feature>
<evidence type="ECO:0000259" key="10">
    <source>
        <dbReference type="Pfam" id="PF03732"/>
    </source>
</evidence>
<dbReference type="SUPFAM" id="SSF56672">
    <property type="entry name" value="DNA/RNA polymerases"/>
    <property type="match status" value="1"/>
</dbReference>
<dbReference type="InterPro" id="IPR036397">
    <property type="entry name" value="RNaseH_sf"/>
</dbReference>
<keyword evidence="7" id="KW-0695">RNA-directed DNA polymerase</keyword>
<dbReference type="InterPro" id="IPR041373">
    <property type="entry name" value="RT_RNaseH"/>
</dbReference>
<protein>
    <recommendedName>
        <fullName evidence="1">RNA-directed DNA polymerase</fullName>
        <ecNumber evidence="1">2.7.7.49</ecNumber>
    </recommendedName>
</protein>
<dbReference type="InterPro" id="IPR043502">
    <property type="entry name" value="DNA/RNA_pol_sf"/>
</dbReference>
<dbReference type="EMBL" id="JAIVGD010000002">
    <property type="protein sequence ID" value="KAH0778836.1"/>
    <property type="molecule type" value="Genomic_DNA"/>
</dbReference>
<accession>A0ABQ7WDP0</accession>
<keyword evidence="14" id="KW-1185">Reference proteome</keyword>
<dbReference type="Gene3D" id="2.40.70.10">
    <property type="entry name" value="Acid Proteases"/>
    <property type="match status" value="1"/>
</dbReference>
<dbReference type="SUPFAM" id="SSF50630">
    <property type="entry name" value="Acid proteases"/>
    <property type="match status" value="1"/>
</dbReference>
<dbReference type="SUPFAM" id="SSF53098">
    <property type="entry name" value="Ribonuclease H-like"/>
    <property type="match status" value="1"/>
</dbReference>
<feature type="domain" description="Tf2-1-like SH3-like" evidence="12">
    <location>
        <begin position="938"/>
        <end position="1001"/>
    </location>
</feature>
<gene>
    <name evidence="13" type="ORF">KY290_005263</name>
</gene>
<reference evidence="13 14" key="1">
    <citation type="journal article" date="2021" name="bioRxiv">
        <title>Chromosome-scale and haplotype-resolved genome assembly of a tetraploid potato cultivar.</title>
        <authorList>
            <person name="Sun H."/>
            <person name="Jiao W.-B."/>
            <person name="Krause K."/>
            <person name="Campoy J.A."/>
            <person name="Goel M."/>
            <person name="Folz-Donahue K."/>
            <person name="Kukat C."/>
            <person name="Huettel B."/>
            <person name="Schneeberger K."/>
        </authorList>
    </citation>
    <scope>NUCLEOTIDE SEQUENCE [LARGE SCALE GENOMIC DNA]</scope>
    <source>
        <strain evidence="13">SolTubOtavaFocal</strain>
        <tissue evidence="13">Leaves</tissue>
    </source>
</reference>
<dbReference type="CDD" id="cd01647">
    <property type="entry name" value="RT_LTR"/>
    <property type="match status" value="1"/>
</dbReference>